<feature type="transmembrane region" description="Helical" evidence="3">
    <location>
        <begin position="67"/>
        <end position="86"/>
    </location>
</feature>
<accession>A0A512DDV7</accession>
<reference evidence="4 5" key="1">
    <citation type="submission" date="2019-07" db="EMBL/GenBank/DDBJ databases">
        <title>Whole genome shotgun sequence of Cellulomonas aerilata NBRC 106308.</title>
        <authorList>
            <person name="Hosoyama A."/>
            <person name="Uohara A."/>
            <person name="Ohji S."/>
            <person name="Ichikawa N."/>
        </authorList>
    </citation>
    <scope>NUCLEOTIDE SEQUENCE [LARGE SCALE GENOMIC DNA]</scope>
    <source>
        <strain evidence="4 5">NBRC 106308</strain>
    </source>
</reference>
<gene>
    <name evidence="4" type="ORF">CAE01nite_23780</name>
</gene>
<dbReference type="EMBL" id="BJYY01000015">
    <property type="protein sequence ID" value="GEO34653.1"/>
    <property type="molecule type" value="Genomic_DNA"/>
</dbReference>
<feature type="region of interest" description="Disordered" evidence="2">
    <location>
        <begin position="185"/>
        <end position="239"/>
    </location>
</feature>
<feature type="region of interest" description="Disordered" evidence="2">
    <location>
        <begin position="1"/>
        <end position="56"/>
    </location>
</feature>
<dbReference type="Pfam" id="PF04977">
    <property type="entry name" value="DivIC"/>
    <property type="match status" value="1"/>
</dbReference>
<evidence type="ECO:0000313" key="4">
    <source>
        <dbReference type="EMBL" id="GEO34653.1"/>
    </source>
</evidence>
<keyword evidence="5" id="KW-1185">Reference proteome</keyword>
<dbReference type="AlphaFoldDB" id="A0A512DDV7"/>
<feature type="compositionally biased region" description="Low complexity" evidence="2">
    <location>
        <begin position="13"/>
        <end position="38"/>
    </location>
</feature>
<keyword evidence="3" id="KW-0812">Transmembrane</keyword>
<evidence type="ECO:0008006" key="6">
    <source>
        <dbReference type="Google" id="ProtNLM"/>
    </source>
</evidence>
<sequence length="239" mass="24806">MPSARGSVRHGSSRSTAGVTRTGRGAAARTGARGASTRPASRTVAGSGGRPPAGTAVEQPLRVPRMFTVRAMVLFVVLLLAFVLLFPTVRAHLAQQAENRALAQEVADARERTEDLTAELERWGDEAYVVAQARERLAFVRPGETAYRVVDPEIVPDPTEPVVPPAGAGPALAPSGTTDPWYSTIWESARVAGEADVQDPTPADGAESPAVPPLVPDPATDPAAPDPAVPAGDGSSLPD</sequence>
<keyword evidence="1" id="KW-0175">Coiled coil</keyword>
<keyword evidence="3" id="KW-1133">Transmembrane helix</keyword>
<comment type="caution">
    <text evidence="4">The sequence shown here is derived from an EMBL/GenBank/DDBJ whole genome shotgun (WGS) entry which is preliminary data.</text>
</comment>
<name>A0A512DDV7_9CELL</name>
<feature type="coiled-coil region" evidence="1">
    <location>
        <begin position="92"/>
        <end position="126"/>
    </location>
</feature>
<organism evidence="4 5">
    <name type="scientific">Cellulomonas aerilata</name>
    <dbReference type="NCBI Taxonomy" id="515326"/>
    <lineage>
        <taxon>Bacteria</taxon>
        <taxon>Bacillati</taxon>
        <taxon>Actinomycetota</taxon>
        <taxon>Actinomycetes</taxon>
        <taxon>Micrococcales</taxon>
        <taxon>Cellulomonadaceae</taxon>
        <taxon>Cellulomonas</taxon>
    </lineage>
</organism>
<dbReference type="Proteomes" id="UP000321181">
    <property type="component" value="Unassembled WGS sequence"/>
</dbReference>
<evidence type="ECO:0000256" key="2">
    <source>
        <dbReference type="SAM" id="MobiDB-lite"/>
    </source>
</evidence>
<evidence type="ECO:0000256" key="3">
    <source>
        <dbReference type="SAM" id="Phobius"/>
    </source>
</evidence>
<keyword evidence="3" id="KW-0472">Membrane</keyword>
<evidence type="ECO:0000313" key="5">
    <source>
        <dbReference type="Proteomes" id="UP000321181"/>
    </source>
</evidence>
<protein>
    <recommendedName>
        <fullName evidence="6">Septum formation initiator</fullName>
    </recommendedName>
</protein>
<proteinExistence type="predicted"/>
<evidence type="ECO:0000256" key="1">
    <source>
        <dbReference type="SAM" id="Coils"/>
    </source>
</evidence>
<dbReference type="InterPro" id="IPR007060">
    <property type="entry name" value="FtsL/DivIC"/>
</dbReference>